<sequence length="421" mass="46208">MCNTNTTILQLSRSYGPYQLPPPDVGIVRDPPSQRHHDPRWNVLVGAFCMCLRPSLAADQAQRDARACIFVAVVHCSDAPSALRCSVLALDDSIFSDDANYNKTPPTAPVILTPPLYTSQVLASTDATEVATVVRGLRSMDACLAPWISTQYCWLDFGKTWDMANSAKLQAWCHQNYAANGAVVLLDISIRTLVANESERSRLWWLAVQRSRQATSERDEVMHWRGWDVTVFTPDWQNYKSIRLVDTFDAQNAFGMTYAMNVGSKSNVATLGSHGRLFGGGDCAFRIFRQTIGPIGFVDVKVVTAPRSLVELLLSVKDIYLKYKSFKVDLQFPYVPAAWTTNDSAHRHDQTLAVGGNLLCDNTNTKTPLADGLAVFSGTWACNSILTETIVSGTLPRLLSVLGVNLIGQSELGATADAIRG</sequence>
<accession>A0A6A4ZSI4</accession>
<dbReference type="AlphaFoldDB" id="A0A6A4ZSI4"/>
<name>A0A6A4ZSI4_APHAT</name>
<dbReference type="EMBL" id="VJMI01016966">
    <property type="protein sequence ID" value="KAF0715785.1"/>
    <property type="molecule type" value="Genomic_DNA"/>
</dbReference>
<gene>
    <name evidence="1" type="ORF">AaE_011253</name>
</gene>
<organism evidence="1 2">
    <name type="scientific">Aphanomyces astaci</name>
    <name type="common">Crayfish plague agent</name>
    <dbReference type="NCBI Taxonomy" id="112090"/>
    <lineage>
        <taxon>Eukaryota</taxon>
        <taxon>Sar</taxon>
        <taxon>Stramenopiles</taxon>
        <taxon>Oomycota</taxon>
        <taxon>Saprolegniomycetes</taxon>
        <taxon>Saprolegniales</taxon>
        <taxon>Verrucalvaceae</taxon>
        <taxon>Aphanomyces</taxon>
    </lineage>
</organism>
<reference evidence="1 2" key="1">
    <citation type="submission" date="2019-06" db="EMBL/GenBank/DDBJ databases">
        <title>Genomics analysis of Aphanomyces spp. identifies a new class of oomycete effector associated with host adaptation.</title>
        <authorList>
            <person name="Gaulin E."/>
        </authorList>
    </citation>
    <scope>NUCLEOTIDE SEQUENCE [LARGE SCALE GENOMIC DNA]</scope>
    <source>
        <strain evidence="1 2">E</strain>
    </source>
</reference>
<proteinExistence type="predicted"/>
<evidence type="ECO:0000313" key="1">
    <source>
        <dbReference type="EMBL" id="KAF0715785.1"/>
    </source>
</evidence>
<dbReference type="Proteomes" id="UP000469452">
    <property type="component" value="Unassembled WGS sequence"/>
</dbReference>
<dbReference type="VEuPathDB" id="FungiDB:H257_12677"/>
<comment type="caution">
    <text evidence="1">The sequence shown here is derived from an EMBL/GenBank/DDBJ whole genome shotgun (WGS) entry which is preliminary data.</text>
</comment>
<protein>
    <submittedName>
        <fullName evidence="1">Uncharacterized protein</fullName>
    </submittedName>
</protein>
<evidence type="ECO:0000313" key="2">
    <source>
        <dbReference type="Proteomes" id="UP000469452"/>
    </source>
</evidence>